<dbReference type="Gene3D" id="1.10.260.40">
    <property type="entry name" value="lambda repressor-like DNA-binding domains"/>
    <property type="match status" value="1"/>
</dbReference>
<accession>A0A258FQZ6</accession>
<feature type="domain" description="HTH cro/C1-type" evidence="1">
    <location>
        <begin position="19"/>
        <end position="73"/>
    </location>
</feature>
<dbReference type="InterPro" id="IPR010982">
    <property type="entry name" value="Lambda_DNA-bd_dom_sf"/>
</dbReference>
<gene>
    <name evidence="2" type="ORF">B7Z01_05190</name>
</gene>
<dbReference type="SMART" id="SM00530">
    <property type="entry name" value="HTH_XRE"/>
    <property type="match status" value="1"/>
</dbReference>
<dbReference type="PROSITE" id="PS50943">
    <property type="entry name" value="HTH_CROC1"/>
    <property type="match status" value="1"/>
</dbReference>
<dbReference type="EMBL" id="NCEB01000008">
    <property type="protein sequence ID" value="OYX34559.1"/>
    <property type="molecule type" value="Genomic_DNA"/>
</dbReference>
<dbReference type="AlphaFoldDB" id="A0A258FQZ6"/>
<dbReference type="GO" id="GO:0003677">
    <property type="term" value="F:DNA binding"/>
    <property type="evidence" value="ECO:0007669"/>
    <property type="project" value="InterPro"/>
</dbReference>
<dbReference type="SUPFAM" id="SSF47413">
    <property type="entry name" value="lambda repressor-like DNA-binding domains"/>
    <property type="match status" value="1"/>
</dbReference>
<dbReference type="Proteomes" id="UP000215595">
    <property type="component" value="Unassembled WGS sequence"/>
</dbReference>
<evidence type="ECO:0000259" key="1">
    <source>
        <dbReference type="PROSITE" id="PS50943"/>
    </source>
</evidence>
<reference evidence="2 3" key="1">
    <citation type="submission" date="2017-03" db="EMBL/GenBank/DDBJ databases">
        <title>Lifting the veil on microbial sulfur biogeochemistry in mining wastewaters.</title>
        <authorList>
            <person name="Kantor R.S."/>
            <person name="Colenbrander Nelson T."/>
            <person name="Marshall S."/>
            <person name="Bennett D."/>
            <person name="Apte S."/>
            <person name="Camacho D."/>
            <person name="Thomas B.C."/>
            <person name="Warren L.A."/>
            <person name="Banfield J.F."/>
        </authorList>
    </citation>
    <scope>NUCLEOTIDE SEQUENCE [LARGE SCALE GENOMIC DNA]</scope>
    <source>
        <strain evidence="2">32-69-9</strain>
    </source>
</reference>
<name>A0A258FQZ6_9CAUL</name>
<proteinExistence type="predicted"/>
<organism evidence="2 3">
    <name type="scientific">Brevundimonas subvibrioides</name>
    <dbReference type="NCBI Taxonomy" id="74313"/>
    <lineage>
        <taxon>Bacteria</taxon>
        <taxon>Pseudomonadati</taxon>
        <taxon>Pseudomonadota</taxon>
        <taxon>Alphaproteobacteria</taxon>
        <taxon>Caulobacterales</taxon>
        <taxon>Caulobacteraceae</taxon>
        <taxon>Brevundimonas</taxon>
    </lineage>
</organism>
<sequence length="122" mass="13623">MSRDGFLPDPVEVHIGAMLARLRVARGLTGRGLADRLGLTNQIVSNYENARARITVARLWDAAQFFQVPIETFFPARTGAGLRELPDLPPDPRFAGVSRLSVEDQRRVLGLMRRLLDLPDDD</sequence>
<dbReference type="Pfam" id="PF01381">
    <property type="entry name" value="HTH_3"/>
    <property type="match status" value="1"/>
</dbReference>
<protein>
    <recommendedName>
        <fullName evidence="1">HTH cro/C1-type domain-containing protein</fullName>
    </recommendedName>
</protein>
<comment type="caution">
    <text evidence="2">The sequence shown here is derived from an EMBL/GenBank/DDBJ whole genome shotgun (WGS) entry which is preliminary data.</text>
</comment>
<evidence type="ECO:0000313" key="3">
    <source>
        <dbReference type="Proteomes" id="UP000215595"/>
    </source>
</evidence>
<dbReference type="CDD" id="cd00093">
    <property type="entry name" value="HTH_XRE"/>
    <property type="match status" value="1"/>
</dbReference>
<evidence type="ECO:0000313" key="2">
    <source>
        <dbReference type="EMBL" id="OYX34559.1"/>
    </source>
</evidence>
<dbReference type="InterPro" id="IPR001387">
    <property type="entry name" value="Cro/C1-type_HTH"/>
</dbReference>